<dbReference type="EMBL" id="JAACJK010000059">
    <property type="protein sequence ID" value="KAF5335952.1"/>
    <property type="molecule type" value="Genomic_DNA"/>
</dbReference>
<reference evidence="2 3" key="1">
    <citation type="journal article" date="2020" name="ISME J.">
        <title>Uncovering the hidden diversity of litter-decomposition mechanisms in mushroom-forming fungi.</title>
        <authorList>
            <person name="Floudas D."/>
            <person name="Bentzer J."/>
            <person name="Ahren D."/>
            <person name="Johansson T."/>
            <person name="Persson P."/>
            <person name="Tunlid A."/>
        </authorList>
    </citation>
    <scope>NUCLEOTIDE SEQUENCE [LARGE SCALE GENOMIC DNA]</scope>
    <source>
        <strain evidence="2 3">CBS 175.51</strain>
    </source>
</reference>
<dbReference type="OrthoDB" id="10285821at2759"/>
<gene>
    <name evidence="2" type="ORF">D9611_006418</name>
</gene>
<comment type="caution">
    <text evidence="2">The sequence shown here is derived from an EMBL/GenBank/DDBJ whole genome shotgun (WGS) entry which is preliminary data.</text>
</comment>
<protein>
    <submittedName>
        <fullName evidence="2">Uncharacterized protein</fullName>
    </submittedName>
</protein>
<organism evidence="2 3">
    <name type="scientific">Ephemerocybe angulata</name>
    <dbReference type="NCBI Taxonomy" id="980116"/>
    <lineage>
        <taxon>Eukaryota</taxon>
        <taxon>Fungi</taxon>
        <taxon>Dikarya</taxon>
        <taxon>Basidiomycota</taxon>
        <taxon>Agaricomycotina</taxon>
        <taxon>Agaricomycetes</taxon>
        <taxon>Agaricomycetidae</taxon>
        <taxon>Agaricales</taxon>
        <taxon>Agaricineae</taxon>
        <taxon>Psathyrellaceae</taxon>
        <taxon>Ephemerocybe</taxon>
    </lineage>
</organism>
<feature type="compositionally biased region" description="Basic and acidic residues" evidence="1">
    <location>
        <begin position="30"/>
        <end position="42"/>
    </location>
</feature>
<feature type="compositionally biased region" description="Basic and acidic residues" evidence="1">
    <location>
        <begin position="677"/>
        <end position="687"/>
    </location>
</feature>
<evidence type="ECO:0000313" key="2">
    <source>
        <dbReference type="EMBL" id="KAF5335952.1"/>
    </source>
</evidence>
<sequence length="747" mass="83505">MLTPPPTIRNASTDLRPPQASHDLNWPFERIPKGEKPTYGHPELERRDYCTLKTILREHPIKAGTSVDVFDAEPGDTGHVVQKRDLNHEQLVAHLESGRNTWAPPVLRIMFLNEPAVVPADPKPSESPHGTQLALHPSTIYYFIKHMRVHPGFFINILATPTLLKAGNAMFMTYQQDGRTAASIQGFFSYTTNGVTGNAWFKHDLDRGTSFYILEGCPAGAKASILEWGRAWGAGYRNLDIRRPFALETLIFNEVIWGISGAIAHTNHNFLKYEGLNLEACGGEQLKSAVLELYTLSKAFHIAEEALDTVTEQLHYLHQVWEHLRPGAPKWDLGGWANSRFKKNKSFAGDSLWFLLTKTRTLSRRANNLQKRADVQIGLFTNILPTKLASEAPNRSPTRIALALPFLLLGSFVAGISIPVTHLQQVVSVIIDAYRANNGWRLEIWLGLLFPFFLLGRYRGTLRSIVITWIARMRATWTAWSMKQAEAFLQSKNSASIETQSQHTPEPIAAPVPQRNLEAYTQELWDWDFSNSEKARRSNSYNVSPSEPAEIYDTPGTPYMPPFDSPIQEPPTLPSLDSSAQEAPNMAFPWLTPGPSSPLVLTDSEPTPLSAPSPDPWNYNYQPEYTSHQPYFPGYNGTPPPPTPRMSRPGVLPYSEDGTSLNPWGVYGRHPSAPTPPDERGDTKDELPEQGDTTAEIPWSNRIGRSRSTPRKARMSRADDSGLAAGETRKETLLLSGKKKKKGGKQR</sequence>
<feature type="compositionally biased region" description="Basic residues" evidence="1">
    <location>
        <begin position="737"/>
        <end position="747"/>
    </location>
</feature>
<evidence type="ECO:0000256" key="1">
    <source>
        <dbReference type="SAM" id="MobiDB-lite"/>
    </source>
</evidence>
<feature type="compositionally biased region" description="Pro residues" evidence="1">
    <location>
        <begin position="558"/>
        <end position="573"/>
    </location>
</feature>
<feature type="region of interest" description="Disordered" evidence="1">
    <location>
        <begin position="536"/>
        <end position="747"/>
    </location>
</feature>
<proteinExistence type="predicted"/>
<feature type="region of interest" description="Disordered" evidence="1">
    <location>
        <begin position="1"/>
        <end position="42"/>
    </location>
</feature>
<feature type="compositionally biased region" description="Basic residues" evidence="1">
    <location>
        <begin position="704"/>
        <end position="715"/>
    </location>
</feature>
<evidence type="ECO:0000313" key="3">
    <source>
        <dbReference type="Proteomes" id="UP000541558"/>
    </source>
</evidence>
<keyword evidence="3" id="KW-1185">Reference proteome</keyword>
<dbReference type="AlphaFoldDB" id="A0A8H5FGR2"/>
<name>A0A8H5FGR2_9AGAR</name>
<dbReference type="Proteomes" id="UP000541558">
    <property type="component" value="Unassembled WGS sequence"/>
</dbReference>
<accession>A0A8H5FGR2</accession>
<feature type="compositionally biased region" description="Polar residues" evidence="1">
    <location>
        <begin position="619"/>
        <end position="629"/>
    </location>
</feature>